<dbReference type="Proteomes" id="UP000001514">
    <property type="component" value="Unassembled WGS sequence"/>
</dbReference>
<name>D8RID3_SELML</name>
<reference evidence="1 2" key="1">
    <citation type="journal article" date="2011" name="Science">
        <title>The Selaginella genome identifies genetic changes associated with the evolution of vascular plants.</title>
        <authorList>
            <person name="Banks J.A."/>
            <person name="Nishiyama T."/>
            <person name="Hasebe M."/>
            <person name="Bowman J.L."/>
            <person name="Gribskov M."/>
            <person name="dePamphilis C."/>
            <person name="Albert V.A."/>
            <person name="Aono N."/>
            <person name="Aoyama T."/>
            <person name="Ambrose B.A."/>
            <person name="Ashton N.W."/>
            <person name="Axtell M.J."/>
            <person name="Barker E."/>
            <person name="Barker M.S."/>
            <person name="Bennetzen J.L."/>
            <person name="Bonawitz N.D."/>
            <person name="Chapple C."/>
            <person name="Cheng C."/>
            <person name="Correa L.G."/>
            <person name="Dacre M."/>
            <person name="DeBarry J."/>
            <person name="Dreyer I."/>
            <person name="Elias M."/>
            <person name="Engstrom E.M."/>
            <person name="Estelle M."/>
            <person name="Feng L."/>
            <person name="Finet C."/>
            <person name="Floyd S.K."/>
            <person name="Frommer W.B."/>
            <person name="Fujita T."/>
            <person name="Gramzow L."/>
            <person name="Gutensohn M."/>
            <person name="Harholt J."/>
            <person name="Hattori M."/>
            <person name="Heyl A."/>
            <person name="Hirai T."/>
            <person name="Hiwatashi Y."/>
            <person name="Ishikawa M."/>
            <person name="Iwata M."/>
            <person name="Karol K.G."/>
            <person name="Koehler B."/>
            <person name="Kolukisaoglu U."/>
            <person name="Kubo M."/>
            <person name="Kurata T."/>
            <person name="Lalonde S."/>
            <person name="Li K."/>
            <person name="Li Y."/>
            <person name="Litt A."/>
            <person name="Lyons E."/>
            <person name="Manning G."/>
            <person name="Maruyama T."/>
            <person name="Michael T.P."/>
            <person name="Mikami K."/>
            <person name="Miyazaki S."/>
            <person name="Morinaga S."/>
            <person name="Murata T."/>
            <person name="Mueller-Roeber B."/>
            <person name="Nelson D.R."/>
            <person name="Obara M."/>
            <person name="Oguri Y."/>
            <person name="Olmstead R.G."/>
            <person name="Onodera N."/>
            <person name="Petersen B.L."/>
            <person name="Pils B."/>
            <person name="Prigge M."/>
            <person name="Rensing S.A."/>
            <person name="Riano-Pachon D.M."/>
            <person name="Roberts A.W."/>
            <person name="Sato Y."/>
            <person name="Scheller H.V."/>
            <person name="Schulz B."/>
            <person name="Schulz C."/>
            <person name="Shakirov E.V."/>
            <person name="Shibagaki N."/>
            <person name="Shinohara N."/>
            <person name="Shippen D.E."/>
            <person name="Soerensen I."/>
            <person name="Sotooka R."/>
            <person name="Sugimoto N."/>
            <person name="Sugita M."/>
            <person name="Sumikawa N."/>
            <person name="Tanurdzic M."/>
            <person name="Theissen G."/>
            <person name="Ulvskov P."/>
            <person name="Wakazuki S."/>
            <person name="Weng J.K."/>
            <person name="Willats W.W."/>
            <person name="Wipf D."/>
            <person name="Wolf P.G."/>
            <person name="Yang L."/>
            <person name="Zimmer A.D."/>
            <person name="Zhu Q."/>
            <person name="Mitros T."/>
            <person name="Hellsten U."/>
            <person name="Loque D."/>
            <person name="Otillar R."/>
            <person name="Salamov A."/>
            <person name="Schmutz J."/>
            <person name="Shapiro H."/>
            <person name="Lindquist E."/>
            <person name="Lucas S."/>
            <person name="Rokhsar D."/>
            <person name="Grigoriev I.V."/>
        </authorList>
    </citation>
    <scope>NUCLEOTIDE SEQUENCE [LARGE SCALE GENOMIC DNA]</scope>
</reference>
<dbReference type="EMBL" id="GL377580">
    <property type="protein sequence ID" value="EFJ28225.1"/>
    <property type="molecule type" value="Genomic_DNA"/>
</dbReference>
<evidence type="ECO:0000313" key="2">
    <source>
        <dbReference type="Proteomes" id="UP000001514"/>
    </source>
</evidence>
<dbReference type="HOGENOM" id="CLU_1423724_0_0_1"/>
<dbReference type="Gramene" id="EFJ28225">
    <property type="protein sequence ID" value="EFJ28225"/>
    <property type="gene ID" value="SELMODRAFT_411576"/>
</dbReference>
<gene>
    <name evidence="1" type="ORF">SELMODRAFT_411576</name>
</gene>
<keyword evidence="2" id="KW-1185">Reference proteome</keyword>
<sequence length="191" mass="21585">MHRRDMLKVVRDMDKRLLTTGLPDSDFFPEEKCLLETSKLIVGFQAPASRCLGKLLHYQRRLALRSTSAINPADVQVLVPGEDLLNQVHRRLSEADMIDVLPIPDWKCGPQRHAPPFKLLPAWSEERSIVSICGAKVVDDNVNLVRSIRQIDLLLLGNVDLFLAYRACIIEHNSQKGAVFTQAPALVDRRK</sequence>
<protein>
    <submittedName>
        <fullName evidence="1">Uncharacterized protein</fullName>
    </submittedName>
</protein>
<organism evidence="2">
    <name type="scientific">Selaginella moellendorffii</name>
    <name type="common">Spikemoss</name>
    <dbReference type="NCBI Taxonomy" id="88036"/>
    <lineage>
        <taxon>Eukaryota</taxon>
        <taxon>Viridiplantae</taxon>
        <taxon>Streptophyta</taxon>
        <taxon>Embryophyta</taxon>
        <taxon>Tracheophyta</taxon>
        <taxon>Lycopodiopsida</taxon>
        <taxon>Selaginellales</taxon>
        <taxon>Selaginellaceae</taxon>
        <taxon>Selaginella</taxon>
    </lineage>
</organism>
<evidence type="ECO:0000313" key="1">
    <source>
        <dbReference type="EMBL" id="EFJ28225.1"/>
    </source>
</evidence>
<proteinExistence type="predicted"/>
<dbReference type="KEGG" id="smo:SELMODRAFT_411576"/>
<dbReference type="AlphaFoldDB" id="D8RID3"/>
<dbReference type="InParanoid" id="D8RID3"/>
<accession>D8RID3</accession>